<gene>
    <name evidence="1" type="ORF">FA13DRAFT_1730530</name>
</gene>
<protein>
    <submittedName>
        <fullName evidence="1">Uncharacterized protein</fullName>
    </submittedName>
</protein>
<sequence length="64" mass="6814">MQVYPSPPTLTEATTTITLLPDDKFNASRKSSGLTDSEIAMSSSAAHSIRQRGVVYVDLSASVL</sequence>
<proteinExistence type="predicted"/>
<keyword evidence="2" id="KW-1185">Reference proteome</keyword>
<name>A0A4Y7THV4_COPMI</name>
<reference evidence="1 2" key="1">
    <citation type="journal article" date="2019" name="Nat. Ecol. Evol.">
        <title>Megaphylogeny resolves global patterns of mushroom evolution.</title>
        <authorList>
            <person name="Varga T."/>
            <person name="Krizsan K."/>
            <person name="Foldi C."/>
            <person name="Dima B."/>
            <person name="Sanchez-Garcia M."/>
            <person name="Sanchez-Ramirez S."/>
            <person name="Szollosi G.J."/>
            <person name="Szarkandi J.G."/>
            <person name="Papp V."/>
            <person name="Albert L."/>
            <person name="Andreopoulos W."/>
            <person name="Angelini C."/>
            <person name="Antonin V."/>
            <person name="Barry K.W."/>
            <person name="Bougher N.L."/>
            <person name="Buchanan P."/>
            <person name="Buyck B."/>
            <person name="Bense V."/>
            <person name="Catcheside P."/>
            <person name="Chovatia M."/>
            <person name="Cooper J."/>
            <person name="Damon W."/>
            <person name="Desjardin D."/>
            <person name="Finy P."/>
            <person name="Geml J."/>
            <person name="Haridas S."/>
            <person name="Hughes K."/>
            <person name="Justo A."/>
            <person name="Karasinski D."/>
            <person name="Kautmanova I."/>
            <person name="Kiss B."/>
            <person name="Kocsube S."/>
            <person name="Kotiranta H."/>
            <person name="LaButti K.M."/>
            <person name="Lechner B.E."/>
            <person name="Liimatainen K."/>
            <person name="Lipzen A."/>
            <person name="Lukacs Z."/>
            <person name="Mihaltcheva S."/>
            <person name="Morgado L.N."/>
            <person name="Niskanen T."/>
            <person name="Noordeloos M.E."/>
            <person name="Ohm R.A."/>
            <person name="Ortiz-Santana B."/>
            <person name="Ovrebo C."/>
            <person name="Racz N."/>
            <person name="Riley R."/>
            <person name="Savchenko A."/>
            <person name="Shiryaev A."/>
            <person name="Soop K."/>
            <person name="Spirin V."/>
            <person name="Szebenyi C."/>
            <person name="Tomsovsky M."/>
            <person name="Tulloss R.E."/>
            <person name="Uehling J."/>
            <person name="Grigoriev I.V."/>
            <person name="Vagvolgyi C."/>
            <person name="Papp T."/>
            <person name="Martin F.M."/>
            <person name="Miettinen O."/>
            <person name="Hibbett D.S."/>
            <person name="Nagy L.G."/>
        </authorList>
    </citation>
    <scope>NUCLEOTIDE SEQUENCE [LARGE SCALE GENOMIC DNA]</scope>
    <source>
        <strain evidence="1 2">FP101781</strain>
    </source>
</reference>
<dbReference type="AlphaFoldDB" id="A0A4Y7THV4"/>
<evidence type="ECO:0000313" key="1">
    <source>
        <dbReference type="EMBL" id="TEB33508.1"/>
    </source>
</evidence>
<comment type="caution">
    <text evidence="1">The sequence shown here is derived from an EMBL/GenBank/DDBJ whole genome shotgun (WGS) entry which is preliminary data.</text>
</comment>
<dbReference type="EMBL" id="QPFP01000012">
    <property type="protein sequence ID" value="TEB33508.1"/>
    <property type="molecule type" value="Genomic_DNA"/>
</dbReference>
<organism evidence="1 2">
    <name type="scientific">Coprinellus micaceus</name>
    <name type="common">Glistening ink-cap mushroom</name>
    <name type="synonym">Coprinus micaceus</name>
    <dbReference type="NCBI Taxonomy" id="71717"/>
    <lineage>
        <taxon>Eukaryota</taxon>
        <taxon>Fungi</taxon>
        <taxon>Dikarya</taxon>
        <taxon>Basidiomycota</taxon>
        <taxon>Agaricomycotina</taxon>
        <taxon>Agaricomycetes</taxon>
        <taxon>Agaricomycetidae</taxon>
        <taxon>Agaricales</taxon>
        <taxon>Agaricineae</taxon>
        <taxon>Psathyrellaceae</taxon>
        <taxon>Coprinellus</taxon>
    </lineage>
</organism>
<evidence type="ECO:0000313" key="2">
    <source>
        <dbReference type="Proteomes" id="UP000298030"/>
    </source>
</evidence>
<dbReference type="Proteomes" id="UP000298030">
    <property type="component" value="Unassembled WGS sequence"/>
</dbReference>
<accession>A0A4Y7THV4</accession>
<feature type="non-terminal residue" evidence="1">
    <location>
        <position position="64"/>
    </location>
</feature>